<dbReference type="CDD" id="cd00077">
    <property type="entry name" value="HDc"/>
    <property type="match status" value="1"/>
</dbReference>
<reference evidence="2 3" key="1">
    <citation type="submission" date="2021-11" db="EMBL/GenBank/DDBJ databases">
        <title>Black yeast isolated from Biological Soil Crust.</title>
        <authorList>
            <person name="Kurbessoian T."/>
        </authorList>
    </citation>
    <scope>NUCLEOTIDE SEQUENCE [LARGE SCALE GENOMIC DNA]</scope>
    <source>
        <strain evidence="2 3">CCFEE 5522</strain>
    </source>
</reference>
<dbReference type="PROSITE" id="PS51831">
    <property type="entry name" value="HD"/>
    <property type="match status" value="1"/>
</dbReference>
<dbReference type="PANTHER" id="PTHR33594:SF1">
    <property type="entry name" value="HD_PDEASE DOMAIN-CONTAINING PROTEIN"/>
    <property type="match status" value="1"/>
</dbReference>
<dbReference type="Proteomes" id="UP001324427">
    <property type="component" value="Unassembled WGS sequence"/>
</dbReference>
<name>A0AAV9JYH9_9PEZI</name>
<organism evidence="2 3">
    <name type="scientific">Oleoguttula mirabilis</name>
    <dbReference type="NCBI Taxonomy" id="1507867"/>
    <lineage>
        <taxon>Eukaryota</taxon>
        <taxon>Fungi</taxon>
        <taxon>Dikarya</taxon>
        <taxon>Ascomycota</taxon>
        <taxon>Pezizomycotina</taxon>
        <taxon>Dothideomycetes</taxon>
        <taxon>Dothideomycetidae</taxon>
        <taxon>Mycosphaerellales</taxon>
        <taxon>Teratosphaeriaceae</taxon>
        <taxon>Oleoguttula</taxon>
    </lineage>
</organism>
<dbReference type="PANTHER" id="PTHR33594">
    <property type="entry name" value="SUPERFAMILY HYDROLASE, PUTATIVE (AFU_ORTHOLOGUE AFUA_1G03035)-RELATED"/>
    <property type="match status" value="1"/>
</dbReference>
<feature type="domain" description="HD" evidence="1">
    <location>
        <begin position="40"/>
        <end position="155"/>
    </location>
</feature>
<dbReference type="SMART" id="SM00471">
    <property type="entry name" value="HDc"/>
    <property type="match status" value="1"/>
</dbReference>
<protein>
    <recommendedName>
        <fullName evidence="1">HD domain-containing protein</fullName>
    </recommendedName>
</protein>
<dbReference type="Gene3D" id="1.10.3210.50">
    <property type="match status" value="1"/>
</dbReference>
<dbReference type="AlphaFoldDB" id="A0AAV9JYH9"/>
<evidence type="ECO:0000313" key="2">
    <source>
        <dbReference type="EMBL" id="KAK4550646.1"/>
    </source>
</evidence>
<evidence type="ECO:0000259" key="1">
    <source>
        <dbReference type="PROSITE" id="PS51831"/>
    </source>
</evidence>
<dbReference type="SUPFAM" id="SSF109604">
    <property type="entry name" value="HD-domain/PDEase-like"/>
    <property type="match status" value="1"/>
</dbReference>
<dbReference type="EMBL" id="JAVFHQ010000001">
    <property type="protein sequence ID" value="KAK4550646.1"/>
    <property type="molecule type" value="Genomic_DNA"/>
</dbReference>
<dbReference type="Pfam" id="PF01966">
    <property type="entry name" value="HD"/>
    <property type="match status" value="1"/>
</dbReference>
<dbReference type="InterPro" id="IPR006674">
    <property type="entry name" value="HD_domain"/>
</dbReference>
<dbReference type="InterPro" id="IPR003607">
    <property type="entry name" value="HD/PDEase_dom"/>
</dbReference>
<proteinExistence type="predicted"/>
<accession>A0AAV9JYH9</accession>
<sequence>MEDGAGTPTSAKREFESSDLYHGVYKYVQEYMSRYDMSHDFNHVLRVLALAKHIMAEELKANPWKKFQKQAVILAALLHDVGDKKYVQPGENSEQLIENLLAKNGSPPRFVAKVALIVEHVSYSSEIKRPQLVKAIVGAHPELAIVQDADRLDAIGAIGIGRTFAYGAAKAPDRGLQGSIEHFTEKLENIEDMMKTETGKRMARERTQRLKEFRQWWEEESDLVS</sequence>
<comment type="caution">
    <text evidence="2">The sequence shown here is derived from an EMBL/GenBank/DDBJ whole genome shotgun (WGS) entry which is preliminary data.</text>
</comment>
<gene>
    <name evidence="2" type="ORF">LTR36_000225</name>
</gene>
<evidence type="ECO:0000313" key="3">
    <source>
        <dbReference type="Proteomes" id="UP001324427"/>
    </source>
</evidence>
<keyword evidence="3" id="KW-1185">Reference proteome</keyword>